<name>A0A512NIK0_9HYPH</name>
<dbReference type="InterPro" id="IPR021255">
    <property type="entry name" value="DUF2807"/>
</dbReference>
<reference evidence="2 3" key="1">
    <citation type="submission" date="2019-07" db="EMBL/GenBank/DDBJ databases">
        <title>Whole genome shotgun sequence of Reyranella soli NBRC 108950.</title>
        <authorList>
            <person name="Hosoyama A."/>
            <person name="Uohara A."/>
            <person name="Ohji S."/>
            <person name="Ichikawa N."/>
        </authorList>
    </citation>
    <scope>NUCLEOTIDE SEQUENCE [LARGE SCALE GENOMIC DNA]</scope>
    <source>
        <strain evidence="2 3">NBRC 108950</strain>
    </source>
</reference>
<protein>
    <submittedName>
        <fullName evidence="2">DUF2807 domain-containing protein</fullName>
    </submittedName>
</protein>
<dbReference type="AlphaFoldDB" id="A0A512NIK0"/>
<dbReference type="OrthoDB" id="7375620at2"/>
<dbReference type="Gene3D" id="2.160.20.120">
    <property type="match status" value="1"/>
</dbReference>
<dbReference type="RefSeq" id="WP_147154175.1">
    <property type="nucleotide sequence ID" value="NZ_BKAJ01000110.1"/>
</dbReference>
<evidence type="ECO:0000313" key="3">
    <source>
        <dbReference type="Proteomes" id="UP000321058"/>
    </source>
</evidence>
<dbReference type="Pfam" id="PF10988">
    <property type="entry name" value="DUF2807"/>
    <property type="match status" value="1"/>
</dbReference>
<proteinExistence type="predicted"/>
<keyword evidence="3" id="KW-1185">Reference proteome</keyword>
<dbReference type="Proteomes" id="UP000321058">
    <property type="component" value="Unassembled WGS sequence"/>
</dbReference>
<sequence length="233" mass="24108">MIRNLGWIAVGGLGIGIASLSLAYAIGGRDVDTFGFAERWTSNCGDSTGSRERRLAWDGGDSVELSLPGTVRLRAGEGNEIVVRGAPGPVDHVRVHGSRLTLSCRGRSGSLEVTLPGRAFQRIAIAGSGNLVMENVSQPELTLRISGSGSMRAQGAVDHLTVNVSGSGDARLGELLAKQATIHISGSGKVEASPKDQADISISGSGDVKLLTRPADLRSKVAGSGRITQAAEK</sequence>
<organism evidence="2 3">
    <name type="scientific">Reyranella soli</name>
    <dbReference type="NCBI Taxonomy" id="1230389"/>
    <lineage>
        <taxon>Bacteria</taxon>
        <taxon>Pseudomonadati</taxon>
        <taxon>Pseudomonadota</taxon>
        <taxon>Alphaproteobacteria</taxon>
        <taxon>Hyphomicrobiales</taxon>
        <taxon>Reyranellaceae</taxon>
        <taxon>Reyranella</taxon>
    </lineage>
</organism>
<comment type="caution">
    <text evidence="2">The sequence shown here is derived from an EMBL/GenBank/DDBJ whole genome shotgun (WGS) entry which is preliminary data.</text>
</comment>
<accession>A0A512NIK0</accession>
<gene>
    <name evidence="2" type="ORF">RSO01_59500</name>
</gene>
<dbReference type="EMBL" id="BKAJ01000110">
    <property type="protein sequence ID" value="GEP58784.1"/>
    <property type="molecule type" value="Genomic_DNA"/>
</dbReference>
<evidence type="ECO:0000313" key="2">
    <source>
        <dbReference type="EMBL" id="GEP58784.1"/>
    </source>
</evidence>
<evidence type="ECO:0000259" key="1">
    <source>
        <dbReference type="Pfam" id="PF10988"/>
    </source>
</evidence>
<feature type="domain" description="Putative auto-transporter adhesin head GIN" evidence="1">
    <location>
        <begin position="109"/>
        <end position="214"/>
    </location>
</feature>